<keyword evidence="3" id="KW-1185">Reference proteome</keyword>
<keyword evidence="1" id="KW-1133">Transmembrane helix</keyword>
<feature type="transmembrane region" description="Helical" evidence="1">
    <location>
        <begin position="270"/>
        <end position="291"/>
    </location>
</feature>
<feature type="transmembrane region" description="Helical" evidence="1">
    <location>
        <begin position="127"/>
        <end position="150"/>
    </location>
</feature>
<dbReference type="RefSeq" id="WP_115841730.1">
    <property type="nucleotide sequence ID" value="NZ_QTJR01000003.1"/>
</dbReference>
<dbReference type="Proteomes" id="UP000256829">
    <property type="component" value="Unassembled WGS sequence"/>
</dbReference>
<evidence type="ECO:0000313" key="2">
    <source>
        <dbReference type="EMBL" id="RDY68305.1"/>
    </source>
</evidence>
<accession>A0A3D8VG62</accession>
<dbReference type="EMBL" id="QTJR01000003">
    <property type="protein sequence ID" value="RDY68305.1"/>
    <property type="molecule type" value="Genomic_DNA"/>
</dbReference>
<evidence type="ECO:0000256" key="1">
    <source>
        <dbReference type="SAM" id="Phobius"/>
    </source>
</evidence>
<protein>
    <submittedName>
        <fullName evidence="2">Uncharacterized protein</fullName>
    </submittedName>
</protein>
<organism evidence="2 3">
    <name type="scientific">Lysobacter soli</name>
    <dbReference type="NCBI Taxonomy" id="453783"/>
    <lineage>
        <taxon>Bacteria</taxon>
        <taxon>Pseudomonadati</taxon>
        <taxon>Pseudomonadota</taxon>
        <taxon>Gammaproteobacteria</taxon>
        <taxon>Lysobacterales</taxon>
        <taxon>Lysobacteraceae</taxon>
        <taxon>Lysobacter</taxon>
    </lineage>
</organism>
<gene>
    <name evidence="2" type="ORF">DX912_06815</name>
</gene>
<comment type="caution">
    <text evidence="2">The sequence shown here is derived from an EMBL/GenBank/DDBJ whole genome shotgun (WGS) entry which is preliminary data.</text>
</comment>
<feature type="transmembrane region" description="Helical" evidence="1">
    <location>
        <begin position="210"/>
        <end position="229"/>
    </location>
</feature>
<feature type="transmembrane region" description="Helical" evidence="1">
    <location>
        <begin position="170"/>
        <end position="189"/>
    </location>
</feature>
<sequence>MLLIITAIVLLAGPALLALAGLFASKSATPARADRVRWSWRTVLVSALLYALAFNLTFFVQEVFLVVPKALTPGLQPTLFHNNHLWTGENPLASLFQGTGALATAIVGLACLFAVRAGRPRSVAWRLFVLWMAYCGLLMALPQVVIGALSTGSDVGMAMVYFGLSLETKFIAALIALAAIVVVSLALVRPALELADEPAAVATPAARTRFVLQTIALPMLIGTALVIPFRVPREMLEVVLLPLIVGVPGALWMLAGAWRVRDAQATGTPLRAIVTPLLGAIALLLVFQLVLRPGVAFY</sequence>
<proteinExistence type="predicted"/>
<name>A0A3D8VG62_9GAMM</name>
<keyword evidence="1" id="KW-0472">Membrane</keyword>
<reference evidence="2 3" key="1">
    <citation type="submission" date="2018-08" db="EMBL/GenBank/DDBJ databases">
        <title>Lysobacter soli KCTC 22011, whole genome shotgun sequence.</title>
        <authorList>
            <person name="Zhang X."/>
            <person name="Feng G."/>
            <person name="Zhu H."/>
        </authorList>
    </citation>
    <scope>NUCLEOTIDE SEQUENCE [LARGE SCALE GENOMIC DNA]</scope>
    <source>
        <strain evidence="2 3">KCTC 22011</strain>
    </source>
</reference>
<evidence type="ECO:0000313" key="3">
    <source>
        <dbReference type="Proteomes" id="UP000256829"/>
    </source>
</evidence>
<dbReference type="AlphaFoldDB" id="A0A3D8VG62"/>
<feature type="transmembrane region" description="Helical" evidence="1">
    <location>
        <begin position="95"/>
        <end position="115"/>
    </location>
</feature>
<feature type="transmembrane region" description="Helical" evidence="1">
    <location>
        <begin position="235"/>
        <end position="258"/>
    </location>
</feature>
<keyword evidence="1" id="KW-0812">Transmembrane</keyword>